<dbReference type="SUPFAM" id="SSF74653">
    <property type="entry name" value="TolA/TonB C-terminal domain"/>
    <property type="match status" value="1"/>
</dbReference>
<evidence type="ECO:0000313" key="1">
    <source>
        <dbReference type="EMBL" id="SOD50878.1"/>
    </source>
</evidence>
<dbReference type="Gene3D" id="3.30.1150.10">
    <property type="match status" value="1"/>
</dbReference>
<keyword evidence="2" id="KW-1185">Reference proteome</keyword>
<proteinExistence type="predicted"/>
<reference evidence="1 2" key="1">
    <citation type="submission" date="2017-09" db="EMBL/GenBank/DDBJ databases">
        <authorList>
            <person name="Ehlers B."/>
            <person name="Leendertz F.H."/>
        </authorList>
    </citation>
    <scope>NUCLEOTIDE SEQUENCE [LARGE SCALE GENOMIC DNA]</scope>
    <source>
        <strain evidence="1 2">CGMCC 1.10978</strain>
    </source>
</reference>
<dbReference type="AlphaFoldDB" id="A0A286CWX7"/>
<gene>
    <name evidence="1" type="ORF">SAMN06296416_101353</name>
</gene>
<sequence length="120" mass="13195">MVALWAIHPLQAQDAAHMPEGPAERMEQTQAYGQALRRAVQQVWTMPATLATGESCRVHIRQLPGGEVLDAEVQPDCVFDDAGRRSLQAAVLKASPLPYAGFEAVFQRNLVLNFVAGERR</sequence>
<dbReference type="Proteomes" id="UP000219374">
    <property type="component" value="Unassembled WGS sequence"/>
</dbReference>
<dbReference type="EMBL" id="OCND01000001">
    <property type="protein sequence ID" value="SOD50878.1"/>
    <property type="molecule type" value="Genomic_DNA"/>
</dbReference>
<name>A0A286CWX7_9GAMM</name>
<evidence type="ECO:0000313" key="2">
    <source>
        <dbReference type="Proteomes" id="UP000219374"/>
    </source>
</evidence>
<organism evidence="1 2">
    <name type="scientific">Pseudoxanthomonas wuyuanensis</name>
    <dbReference type="NCBI Taxonomy" id="1073196"/>
    <lineage>
        <taxon>Bacteria</taxon>
        <taxon>Pseudomonadati</taxon>
        <taxon>Pseudomonadota</taxon>
        <taxon>Gammaproteobacteria</taxon>
        <taxon>Lysobacterales</taxon>
        <taxon>Lysobacteraceae</taxon>
        <taxon>Pseudoxanthomonas</taxon>
    </lineage>
</organism>
<protein>
    <submittedName>
        <fullName evidence="1">TonB C terminal</fullName>
    </submittedName>
</protein>
<accession>A0A286CWX7</accession>
<dbReference type="RefSeq" id="WP_097120151.1">
    <property type="nucleotide sequence ID" value="NZ_OCND01000001.1"/>
</dbReference>